<gene>
    <name evidence="8" type="primary">ZFYVE26-L</name>
    <name evidence="8" type="ORF">Hamer_G022574</name>
</gene>
<keyword evidence="2" id="KW-0479">Metal-binding</keyword>
<dbReference type="GO" id="GO:0030496">
    <property type="term" value="C:midbody"/>
    <property type="evidence" value="ECO:0007669"/>
    <property type="project" value="TreeGrafter"/>
</dbReference>
<dbReference type="GO" id="GO:0000724">
    <property type="term" value="P:double-strand break repair via homologous recombination"/>
    <property type="evidence" value="ECO:0007669"/>
    <property type="project" value="InterPro"/>
</dbReference>
<dbReference type="Pfam" id="PF04784">
    <property type="entry name" value="DUF547"/>
    <property type="match status" value="1"/>
</dbReference>
<dbReference type="Pfam" id="PF25569">
    <property type="entry name" value="TPR_ZFYVE26"/>
    <property type="match status" value="1"/>
</dbReference>
<evidence type="ECO:0000256" key="5">
    <source>
        <dbReference type="PROSITE-ProRule" id="PRU00091"/>
    </source>
</evidence>
<protein>
    <submittedName>
        <fullName evidence="8">Zinc finger FYVE domain-containing protein 26-like</fullName>
    </submittedName>
</protein>
<evidence type="ECO:0000256" key="3">
    <source>
        <dbReference type="ARBA" id="ARBA00022771"/>
    </source>
</evidence>
<dbReference type="InterPro" id="IPR028730">
    <property type="entry name" value="ZFYVE26"/>
</dbReference>
<evidence type="ECO:0000256" key="6">
    <source>
        <dbReference type="SAM" id="MobiDB-lite"/>
    </source>
</evidence>
<dbReference type="PANTHER" id="PTHR46591:SF1">
    <property type="entry name" value="ZINC FINGER FYVE DOMAIN-CONTAINING PROTEIN 26"/>
    <property type="match status" value="1"/>
</dbReference>
<reference evidence="8" key="1">
    <citation type="journal article" date="2021" name="Sci. Adv.">
        <title>The American lobster genome reveals insights on longevity, neural, and immune adaptations.</title>
        <authorList>
            <person name="Polinski J.M."/>
            <person name="Zimin A.V."/>
            <person name="Clark K.F."/>
            <person name="Kohn A.B."/>
            <person name="Sadowski N."/>
            <person name="Timp W."/>
            <person name="Ptitsyn A."/>
            <person name="Khanna P."/>
            <person name="Romanova D.Y."/>
            <person name="Williams P."/>
            <person name="Greenwood S.J."/>
            <person name="Moroz L.L."/>
            <person name="Walt D.R."/>
            <person name="Bodnar A.G."/>
        </authorList>
    </citation>
    <scope>NUCLEOTIDE SEQUENCE</scope>
    <source>
        <strain evidence="8">GMGI-L3</strain>
    </source>
</reference>
<dbReference type="Proteomes" id="UP000747542">
    <property type="component" value="Unassembled WGS sequence"/>
</dbReference>
<dbReference type="GO" id="GO:0032266">
    <property type="term" value="F:phosphatidylinositol-3-phosphate binding"/>
    <property type="evidence" value="ECO:0007669"/>
    <property type="project" value="InterPro"/>
</dbReference>
<dbReference type="GO" id="GO:0005765">
    <property type="term" value="C:lysosomal membrane"/>
    <property type="evidence" value="ECO:0007669"/>
    <property type="project" value="TreeGrafter"/>
</dbReference>
<comment type="caution">
    <text evidence="8">The sequence shown here is derived from an EMBL/GenBank/DDBJ whole genome shotgun (WGS) entry which is preliminary data.</text>
</comment>
<proteinExistence type="predicted"/>
<keyword evidence="3 5" id="KW-0863">Zinc-finger</keyword>
<dbReference type="OrthoDB" id="1936617at2759"/>
<dbReference type="SMART" id="SM00064">
    <property type="entry name" value="FYVE"/>
    <property type="match status" value="1"/>
</dbReference>
<accession>A0A8J5JPJ9</accession>
<dbReference type="InterPro" id="IPR006869">
    <property type="entry name" value="DUF547"/>
</dbReference>
<evidence type="ECO:0000256" key="1">
    <source>
        <dbReference type="ARBA" id="ARBA00022553"/>
    </source>
</evidence>
<feature type="domain" description="FYVE-type" evidence="7">
    <location>
        <begin position="2204"/>
        <end position="2264"/>
    </location>
</feature>
<evidence type="ECO:0000313" key="9">
    <source>
        <dbReference type="Proteomes" id="UP000747542"/>
    </source>
</evidence>
<feature type="compositionally biased region" description="Low complexity" evidence="6">
    <location>
        <begin position="629"/>
        <end position="639"/>
    </location>
</feature>
<dbReference type="InterPro" id="IPR017455">
    <property type="entry name" value="Znf_FYVE-rel"/>
</dbReference>
<evidence type="ECO:0000259" key="7">
    <source>
        <dbReference type="PROSITE" id="PS50178"/>
    </source>
</evidence>
<keyword evidence="1" id="KW-0597">Phosphoprotein</keyword>
<dbReference type="InterPro" id="IPR000306">
    <property type="entry name" value="Znf_FYVE"/>
</dbReference>
<sequence>MSSNEVNCGPLLRCLFQNDYKIYKELDAYLCQDGSVTSEYQLSLSLEACTSLKEKLLSHPQEAAFIFHHLVAKRKQIKAKRDAQLNSSSATVAESKATTFTIKECQKVSSLPGGNKMGKIFIESLDHCLWRIENLDEKLQKEVAEYSALLKRQQKSQSPRRSILSGVKHRTLESVEVSKLKERKLATNVEKLRNEALFYKIFSLSGDVDLTVLSELFSRILRLCYERNLLATHRIHFSILSSSRKCLELYCTKEEEYLLGKSAFKKNESIQDVVVLTPSNIRELYYICTRNSEHILKILFEVLVNNSVTSMKEIEMHEKSNWLIPLWPLMFIQTLSTSHDQLKSPTNVAAVWEKHSNVVDPTLMELCSDLSRDMNFVSWCLANNSRIKAIPLLQLMRDHSPLYALYKSLQLNTLISTEVLEILTEHCMARDSSGELSSFCTSTYIAYCILSRVFEVIGAGMQLDIMAAGWQARGKLFAGKRFGGVATNSFQNRQAHELFYVQNIAEKLEIVQQMLGDLQPLEYRLEIMENIYSLLFVNHSDMSDEGQSESGGEEGELERSYISQQTDLDSLASTPHTETPKRPRSPQKSSNPASITALEKDGDPKRSKVLNFSEYVVIDEKFCGAVNLSSKPSNASSLSEDIGQVSSSSTDSKNKDLHHVADTQATAKLSESPCVSEQLQWDTYQNSSQSCQTVHPQSSCAMSGKSTGSSISELPRTGYLINTLVAWDIMLLLRDSLLAFSAQLYSQNAQQTQFNGSNSRLAFDSRITKLSRCVNEGLWRLQVMAPGTHKFASPDIFDHYLDGTLLSDTAQCLVYENSPRLESVFQKTSLFKVAGSSHEGKKRLAKDHEPSEVGGHSTKFRSIINFLFAPPSSLITLALANGNADRIQQIFLTYKVPDIVEKREAHLVVRLNELRPKLSTANQKPGRVKETRVKQASSNSQDILQNIGLLAREGSAQVGATNLIYDLVTSSPPPVPKGMPEAALETGCPVMTSFLVPQALVLSDLALTVDVSETTATYLIEQALQRQTTHSSTHDKHHETCSGIQGYIPVLQQLGATCSAVTEMKKTEDSGGTVAGDITEKFSLQLSSLTATPYSLLLTSYPLQDVDLKNYIKGWSRVLKSMCAAQEALMLFDKTHQDKSLSAHAKSLKNQRHQSYKMLLHVLSEEAPHLYVSCVKEKPYTKLGAFVRSFYQYLQLLSSMIIQHADKHFQKNMSSYFSLLTQRPVHILGSLMFKEGVDPVKLEPIAARMRLNLTTMILQYCCPKFTISRDNLSRTIEQGSMGDHADTLGFKILHERVILNASAVHCQASVYGEVVVRDILMTILSGLREIIQPVAVSSKSHHKAVILNDATAPSALLSGDVQVALRDTADLAAVDFKKMVPGNEAVAFFINLVNLMFIHAGVLNHILYPSGKLEPRGIFSKHQLERIMAMKRLGYMVGQLGFLSLYDILYNILSLHNPLSSILIQSDIEHKFSLCESDLIYDKVQPSSRDELHQLLTLPPKISFCITQGTPVSPRVEVLYADRMEEQIHGAVHEHLRIFLFLQDNRSSKSNVNVKDRKWNIFTSRTILNYLALHADGVADGIHSLQQNAPDDVVSTLQKLESELSKNGQPEIIVLDKTVGKGIVLEFSEECEDKNLVSLALGEPETSSVSMTPEDSPWLAAKVPLAVLTYLRRKCPLLAFIVQAFHSMSEVHKNNPAWVDDTIDMWLSVLYPPSLGVRPPAEEAKVFRAIKNLFSIGRHKSLARIYKGNKVTSALSSDPDVCLIWNLADELLGSGAITKSYSTKLHHHVSSFVTVLQALPTVTLEKHPDLKILLDHLLVFLVQTTDSAADPPPWMFAHQISDCDMRFAVSMENHRNWLVLPAIELLSLIAHDTRLKCHEQKEARKRAEQIEVYNKILMLGNSSHKSWQEVELMSNEKPAELLQYLIQKKQFKLGVQWADYHNGSAELRRLVDQSYLMDVLDKTSPEYNIALEALNAISLKDLMIVMKNLLQRLSNIPTRRFLIEVFLKRIHSTCEDFICNKSTEFEENRKDTTNVSEQESDVKESNCDIFSSLDIMSLQQEVMGLILVEDVGPPAADRFQLSHLASAPHLIIEQWLMNIRLDAVGKSIKVLAQHLDMVGMGISPPNHSSDFGMSFSCTDTPAQTREIQGLSWDVLNWLLEVYAAKALDTTGVQLALKPHLVSDKSPRKFVMPSQPPKRNDWVPDAEVRRCPVCEVAIFSMFCRRHHCRRCGRVVCSSCSQHRNVVQGYDELLVRVCADCYQQTKELNLQDYIQVRPLGDGSYDTVSQTSDAHGVRRRNSWTSDTEGGWYLSTDTQHNDLIRQEFCYDYAPSLSLCLAILALHQDHKRAAVCTVKLCHHLFSLIISSLRAASPETDHSFVLSMIQTLLTSSKVRFGNIGELQGIGLCEYYTQWVDLLSILLKANCDHIIPREALENMLLIGELHQKNLLRNDDVQMSLDKHLKQEFFHMRRLRDTLVKEQMWELALDVSTKAGLETNGVWGAWALASLKAGDFPGARERFSRVLERPSDKNRPCNSPILPEVIKYLESNPFRVDQQVMDQADRTRSSIMLSDQSRLPPSQALVVLHSLKNLHRISQGNLTNKDTLRQVSYGYKSKKVNPSRIQSVFQVECKYYLNLYGNHLMTIQYFMRNNQVQECVEYLLAEEVHLDVFIETVLLPCLRCGHLDSLMRSLNASDPHMEKWANLMFGGCRWLERRGWWNCLLALQEALGDRLRASMTLLKMYSNGVNSYTALSGRSEYVVSALTHLQAYLDSQALYGATSKRKKLILDMSPWHVNQNINMLKLQTDVTKFLAGNESRGNHTADILQKLYEMKILKERCLPTLLVNNDERLAVAILVICGAQVLADGLNLAYRIVERSELPVERLLSVCCQLLMQKNKVENMSQFVRGIQEWEVLTLEAVDAALQPVLQEVAANTQNASLDVLVKLLSSDKAKMEAFIECGRLKSAYLVAVHRRSCEDVKRVQEAASLSGQVHIAAMCNKWLINYQNSVST</sequence>
<feature type="compositionally biased region" description="Acidic residues" evidence="6">
    <location>
        <begin position="543"/>
        <end position="556"/>
    </location>
</feature>
<dbReference type="InterPro" id="IPR057946">
    <property type="entry name" value="TPR_ZFYVE26"/>
</dbReference>
<name>A0A8J5JPJ9_HOMAM</name>
<dbReference type="PROSITE" id="PS50178">
    <property type="entry name" value="ZF_FYVE"/>
    <property type="match status" value="1"/>
</dbReference>
<organism evidence="8 9">
    <name type="scientific">Homarus americanus</name>
    <name type="common">American lobster</name>
    <dbReference type="NCBI Taxonomy" id="6706"/>
    <lineage>
        <taxon>Eukaryota</taxon>
        <taxon>Metazoa</taxon>
        <taxon>Ecdysozoa</taxon>
        <taxon>Arthropoda</taxon>
        <taxon>Crustacea</taxon>
        <taxon>Multicrustacea</taxon>
        <taxon>Malacostraca</taxon>
        <taxon>Eumalacostraca</taxon>
        <taxon>Eucarida</taxon>
        <taxon>Decapoda</taxon>
        <taxon>Pleocyemata</taxon>
        <taxon>Astacidea</taxon>
        <taxon>Nephropoidea</taxon>
        <taxon>Nephropidae</taxon>
        <taxon>Homarus</taxon>
    </lineage>
</organism>
<feature type="compositionally biased region" description="Polar residues" evidence="6">
    <location>
        <begin position="561"/>
        <end position="577"/>
    </location>
</feature>
<dbReference type="PANTHER" id="PTHR46591">
    <property type="entry name" value="ZINC FINGER FYVE DOMAIN-CONTAINING PROTEIN 26"/>
    <property type="match status" value="1"/>
</dbReference>
<dbReference type="GO" id="GO:0008270">
    <property type="term" value="F:zinc ion binding"/>
    <property type="evidence" value="ECO:0007669"/>
    <property type="project" value="UniProtKB-KW"/>
</dbReference>
<keyword evidence="4" id="KW-0862">Zinc</keyword>
<dbReference type="GO" id="GO:0032465">
    <property type="term" value="P:regulation of cytokinesis"/>
    <property type="evidence" value="ECO:0007669"/>
    <property type="project" value="TreeGrafter"/>
</dbReference>
<dbReference type="EMBL" id="JAHLQT010035183">
    <property type="protein sequence ID" value="KAG7158413.1"/>
    <property type="molecule type" value="Genomic_DNA"/>
</dbReference>
<evidence type="ECO:0000313" key="8">
    <source>
        <dbReference type="EMBL" id="KAG7158413.1"/>
    </source>
</evidence>
<dbReference type="GO" id="GO:0005813">
    <property type="term" value="C:centrosome"/>
    <property type="evidence" value="ECO:0007669"/>
    <property type="project" value="TreeGrafter"/>
</dbReference>
<keyword evidence="9" id="KW-1185">Reference proteome</keyword>
<evidence type="ECO:0000256" key="2">
    <source>
        <dbReference type="ARBA" id="ARBA00022723"/>
    </source>
</evidence>
<dbReference type="Pfam" id="PF01363">
    <property type="entry name" value="FYVE"/>
    <property type="match status" value="1"/>
</dbReference>
<feature type="region of interest" description="Disordered" evidence="6">
    <location>
        <begin position="629"/>
        <end position="656"/>
    </location>
</feature>
<dbReference type="GO" id="GO:0000281">
    <property type="term" value="P:mitotic cytokinesis"/>
    <property type="evidence" value="ECO:0007669"/>
    <property type="project" value="InterPro"/>
</dbReference>
<evidence type="ECO:0000256" key="4">
    <source>
        <dbReference type="ARBA" id="ARBA00022833"/>
    </source>
</evidence>
<feature type="region of interest" description="Disordered" evidence="6">
    <location>
        <begin position="543"/>
        <end position="604"/>
    </location>
</feature>